<reference evidence="2" key="1">
    <citation type="journal article" date="2014" name="Front. Microbiol.">
        <title>High frequency of phylogenetically diverse reductive dehalogenase-homologous genes in deep subseafloor sedimentary metagenomes.</title>
        <authorList>
            <person name="Kawai M."/>
            <person name="Futagami T."/>
            <person name="Toyoda A."/>
            <person name="Takaki Y."/>
            <person name="Nishi S."/>
            <person name="Hori S."/>
            <person name="Arai W."/>
            <person name="Tsubouchi T."/>
            <person name="Morono Y."/>
            <person name="Uchiyama I."/>
            <person name="Ito T."/>
            <person name="Fujiyama A."/>
            <person name="Inagaki F."/>
            <person name="Takami H."/>
        </authorList>
    </citation>
    <scope>NUCLEOTIDE SEQUENCE</scope>
    <source>
        <strain evidence="2">Expedition CK06-06</strain>
    </source>
</reference>
<dbReference type="Gene3D" id="3.40.50.10840">
    <property type="entry name" value="Putative sugar-binding, N-terminal domain"/>
    <property type="match status" value="1"/>
</dbReference>
<dbReference type="InterPro" id="IPR010737">
    <property type="entry name" value="4-carb_acid_sugar_kinase_N"/>
</dbReference>
<gene>
    <name evidence="2" type="ORF">S12H4_17112</name>
</gene>
<evidence type="ECO:0000259" key="1">
    <source>
        <dbReference type="Pfam" id="PF07005"/>
    </source>
</evidence>
<comment type="caution">
    <text evidence="2">The sequence shown here is derived from an EMBL/GenBank/DDBJ whole genome shotgun (WGS) entry which is preliminary data.</text>
</comment>
<proteinExistence type="predicted"/>
<dbReference type="EMBL" id="BARW01008332">
    <property type="protein sequence ID" value="GAI83273.1"/>
    <property type="molecule type" value="Genomic_DNA"/>
</dbReference>
<evidence type="ECO:0000313" key="2">
    <source>
        <dbReference type="EMBL" id="GAI83273.1"/>
    </source>
</evidence>
<dbReference type="AlphaFoldDB" id="X1RRI5"/>
<dbReference type="InterPro" id="IPR037051">
    <property type="entry name" value="4-carb_acid_sugar_kinase_N_sf"/>
</dbReference>
<feature type="domain" description="Four-carbon acid sugar kinase N-terminal" evidence="1">
    <location>
        <begin position="1"/>
        <end position="151"/>
    </location>
</feature>
<organism evidence="2">
    <name type="scientific">marine sediment metagenome</name>
    <dbReference type="NCBI Taxonomy" id="412755"/>
    <lineage>
        <taxon>unclassified sequences</taxon>
        <taxon>metagenomes</taxon>
        <taxon>ecological metagenomes</taxon>
    </lineage>
</organism>
<sequence>MVAVADDFTGAAEIAGIGLRYDLKLELQTEPDFDCDAELLVLDLNSRSSTTEAAKKKMVNLSRQLKLFNPTFIYKKTDSVLRGHVLTELETLMVGLEKDKALLVPVNPSMGKTIAKGCYYIHGRKLHETEFAHDPEYPAVTSDVQELLGQSQLFGITVSGTEDSLPTSGIVLGEAETAKDLAIWAAGLGPDTVAAGGGDFFATILEATFSPRIQTGARAEMAFADKPQLYVLGSSSENSRRAVSVLRKRGIPVCPLPGSPSHDNALNEACLTLWIKETEEALRQYGLALVVVDQPVQRSNGLPARLAELTARLVKHIDRHFDLQGF</sequence>
<feature type="non-terminal residue" evidence="2">
    <location>
        <position position="326"/>
    </location>
</feature>
<dbReference type="SUPFAM" id="SSF142764">
    <property type="entry name" value="YgbK-like"/>
    <property type="match status" value="1"/>
</dbReference>
<protein>
    <recommendedName>
        <fullName evidence="1">Four-carbon acid sugar kinase N-terminal domain-containing protein</fullName>
    </recommendedName>
</protein>
<dbReference type="Pfam" id="PF07005">
    <property type="entry name" value="SBD_N"/>
    <property type="match status" value="1"/>
</dbReference>
<accession>X1RRI5</accession>
<name>X1RRI5_9ZZZZ</name>